<organism evidence="3 4">
    <name type="scientific">uncultured phage cr110_1</name>
    <dbReference type="NCBI Taxonomy" id="2772070"/>
    <lineage>
        <taxon>Viruses</taxon>
        <taxon>Duplodnaviria</taxon>
        <taxon>Heunggongvirae</taxon>
        <taxon>Uroviricota</taxon>
        <taxon>Caudoviricetes</taxon>
        <taxon>Crassvirales</taxon>
        <taxon>Intestiviridae</taxon>
        <taxon>Crudevirinae</taxon>
        <taxon>Delmidovirus</taxon>
        <taxon>Delmidovirus intestinihominis</taxon>
    </lineage>
</organism>
<dbReference type="Gene3D" id="1.20.141.10">
    <property type="entry name" value="Chitosanase, subunit A, domain 1"/>
    <property type="match status" value="1"/>
</dbReference>
<dbReference type="Pfam" id="PF09374">
    <property type="entry name" value="PG_binding_3"/>
    <property type="match status" value="1"/>
</dbReference>
<evidence type="ECO:0000313" key="4">
    <source>
        <dbReference type="Proteomes" id="UP000593772"/>
    </source>
</evidence>
<reference evidence="3 4" key="1">
    <citation type="submission" date="2020-07" db="EMBL/GenBank/DDBJ databases">
        <title>Taxonomic proposal: Crassvirales, a new order of highly abundant and diverse bacterial viruses.</title>
        <authorList>
            <person name="Shkoporov A.N."/>
            <person name="Stockdale S.R."/>
            <person name="Guerin E."/>
            <person name="Ross R.P."/>
            <person name="Hill C."/>
        </authorList>
    </citation>
    <scope>NUCLEOTIDE SEQUENCE [LARGE SCALE GENOMIC DNA]</scope>
</reference>
<keyword evidence="1" id="KW-0812">Transmembrane</keyword>
<sequence>MKNIIYGVIAGIIVGSIFGFVVCDNNVEAERIYIPYGGSDTACVSELAATKELLLRTQDSLNSYKADTTINAELFVAKYKLERIRYYNNIAAKGNNIKYLRGWINRVLND</sequence>
<evidence type="ECO:0000256" key="1">
    <source>
        <dbReference type="SAM" id="Phobius"/>
    </source>
</evidence>
<dbReference type="KEGG" id="vg:65129537"/>
<dbReference type="EMBL" id="MT774386">
    <property type="protein sequence ID" value="QOR59044.1"/>
    <property type="molecule type" value="Genomic_DNA"/>
</dbReference>
<keyword evidence="4" id="KW-1185">Reference proteome</keyword>
<evidence type="ECO:0000313" key="3">
    <source>
        <dbReference type="EMBL" id="QOR59044.1"/>
    </source>
</evidence>
<dbReference type="InterPro" id="IPR018537">
    <property type="entry name" value="Peptidoglycan-bd_3"/>
</dbReference>
<accession>A0A7M1RY08</accession>
<dbReference type="RefSeq" id="YP_010111202.1">
    <property type="nucleotide sequence ID" value="NC_055879.1"/>
</dbReference>
<proteinExistence type="predicted"/>
<evidence type="ECO:0000259" key="2">
    <source>
        <dbReference type="Pfam" id="PF09374"/>
    </source>
</evidence>
<keyword evidence="1" id="KW-1133">Transmembrane helix</keyword>
<dbReference type="GeneID" id="65129537"/>
<dbReference type="Proteomes" id="UP000593772">
    <property type="component" value="Segment"/>
</dbReference>
<protein>
    <submittedName>
        <fullName evidence="3">Putative membrane protein</fullName>
    </submittedName>
</protein>
<name>A0A7M1RY08_9CAUD</name>
<feature type="transmembrane region" description="Helical" evidence="1">
    <location>
        <begin position="6"/>
        <end position="23"/>
    </location>
</feature>
<keyword evidence="1" id="KW-0472">Membrane</keyword>
<feature type="domain" description="Peptidoglycan binding" evidence="2">
    <location>
        <begin position="70"/>
        <end position="106"/>
    </location>
</feature>